<reference evidence="1" key="1">
    <citation type="submission" date="2021-06" db="EMBL/GenBank/DDBJ databases">
        <authorList>
            <person name="Hodson N. C."/>
            <person name="Mongue J. A."/>
            <person name="Jaron S. K."/>
        </authorList>
    </citation>
    <scope>NUCLEOTIDE SEQUENCE</scope>
</reference>
<keyword evidence="2" id="KW-1185">Reference proteome</keyword>
<dbReference type="AlphaFoldDB" id="A0A8J2KF75"/>
<organism evidence="1 2">
    <name type="scientific">Allacma fusca</name>
    <dbReference type="NCBI Taxonomy" id="39272"/>
    <lineage>
        <taxon>Eukaryota</taxon>
        <taxon>Metazoa</taxon>
        <taxon>Ecdysozoa</taxon>
        <taxon>Arthropoda</taxon>
        <taxon>Hexapoda</taxon>
        <taxon>Collembola</taxon>
        <taxon>Symphypleona</taxon>
        <taxon>Sminthuridae</taxon>
        <taxon>Allacma</taxon>
    </lineage>
</organism>
<evidence type="ECO:0000313" key="1">
    <source>
        <dbReference type="EMBL" id="CAG7725034.1"/>
    </source>
</evidence>
<evidence type="ECO:0000313" key="2">
    <source>
        <dbReference type="Proteomes" id="UP000708208"/>
    </source>
</evidence>
<dbReference type="EMBL" id="CAJVCH010116751">
    <property type="protein sequence ID" value="CAG7725034.1"/>
    <property type="molecule type" value="Genomic_DNA"/>
</dbReference>
<proteinExistence type="predicted"/>
<sequence>MFAILLVGIAFGEEETLDGGLFRTKGYGIIYNPSCRNGSQLRPGCFRLGWQKCRYPGNIPAEQVVL</sequence>
<accession>A0A8J2KF75</accession>
<protein>
    <submittedName>
        <fullName evidence="1">Uncharacterized protein</fullName>
    </submittedName>
</protein>
<comment type="caution">
    <text evidence="1">The sequence shown here is derived from an EMBL/GenBank/DDBJ whole genome shotgun (WGS) entry which is preliminary data.</text>
</comment>
<name>A0A8J2KF75_9HEXA</name>
<dbReference type="Proteomes" id="UP000708208">
    <property type="component" value="Unassembled WGS sequence"/>
</dbReference>
<gene>
    <name evidence="1" type="ORF">AFUS01_LOCUS14018</name>
</gene>